<dbReference type="Pfam" id="PF03349">
    <property type="entry name" value="Toluene_X"/>
    <property type="match status" value="1"/>
</dbReference>
<reference evidence="9" key="1">
    <citation type="submission" date="2021-11" db="EMBL/GenBank/DDBJ databases">
        <title>BS-T2-15 a new species belonging to the Comamonadaceae family isolated from the soil of a French oak forest.</title>
        <authorList>
            <person name="Mieszkin S."/>
            <person name="Alain K."/>
        </authorList>
    </citation>
    <scope>NUCLEOTIDE SEQUENCE</scope>
    <source>
        <strain evidence="9">BS-T2-15</strain>
    </source>
</reference>
<dbReference type="EMBL" id="JAJLJH010000004">
    <property type="protein sequence ID" value="MCK9687242.1"/>
    <property type="molecule type" value="Genomic_DNA"/>
</dbReference>
<evidence type="ECO:0000256" key="5">
    <source>
        <dbReference type="ARBA" id="ARBA00022729"/>
    </source>
</evidence>
<keyword evidence="5 8" id="KW-0732">Signal</keyword>
<comment type="caution">
    <text evidence="9">The sequence shown here is derived from an EMBL/GenBank/DDBJ whole genome shotgun (WGS) entry which is preliminary data.</text>
</comment>
<evidence type="ECO:0000313" key="10">
    <source>
        <dbReference type="Proteomes" id="UP001139353"/>
    </source>
</evidence>
<evidence type="ECO:0000256" key="7">
    <source>
        <dbReference type="ARBA" id="ARBA00023237"/>
    </source>
</evidence>
<keyword evidence="6" id="KW-0472">Membrane</keyword>
<evidence type="ECO:0000256" key="6">
    <source>
        <dbReference type="ARBA" id="ARBA00023136"/>
    </source>
</evidence>
<dbReference type="PANTHER" id="PTHR35093:SF8">
    <property type="entry name" value="OUTER MEMBRANE PROTEIN NMB0088-RELATED"/>
    <property type="match status" value="1"/>
</dbReference>
<organism evidence="9 10">
    <name type="scientific">Scleromatobacter humisilvae</name>
    <dbReference type="NCBI Taxonomy" id="2897159"/>
    <lineage>
        <taxon>Bacteria</taxon>
        <taxon>Pseudomonadati</taxon>
        <taxon>Pseudomonadota</taxon>
        <taxon>Betaproteobacteria</taxon>
        <taxon>Burkholderiales</taxon>
        <taxon>Sphaerotilaceae</taxon>
        <taxon>Scleromatobacter</taxon>
    </lineage>
</organism>
<keyword evidence="7" id="KW-0998">Cell outer membrane</keyword>
<dbReference type="AlphaFoldDB" id="A0A9X2C0E4"/>
<keyword evidence="10" id="KW-1185">Reference proteome</keyword>
<protein>
    <submittedName>
        <fullName evidence="9">Outer membrane protein transport protein</fullName>
    </submittedName>
</protein>
<accession>A0A9X2C0E4</accession>
<evidence type="ECO:0000313" key="9">
    <source>
        <dbReference type="EMBL" id="MCK9687242.1"/>
    </source>
</evidence>
<name>A0A9X2C0E4_9BURK</name>
<evidence type="ECO:0000256" key="2">
    <source>
        <dbReference type="ARBA" id="ARBA00008163"/>
    </source>
</evidence>
<evidence type="ECO:0000256" key="4">
    <source>
        <dbReference type="ARBA" id="ARBA00022692"/>
    </source>
</evidence>
<keyword evidence="4" id="KW-0812">Transmembrane</keyword>
<evidence type="ECO:0000256" key="8">
    <source>
        <dbReference type="SAM" id="SignalP"/>
    </source>
</evidence>
<feature type="signal peptide" evidence="8">
    <location>
        <begin position="1"/>
        <end position="41"/>
    </location>
</feature>
<dbReference type="Proteomes" id="UP001139353">
    <property type="component" value="Unassembled WGS sequence"/>
</dbReference>
<dbReference type="InterPro" id="IPR005017">
    <property type="entry name" value="OMPP1/FadL/TodX"/>
</dbReference>
<feature type="chain" id="PRO_5040971460" evidence="8">
    <location>
        <begin position="42"/>
        <end position="555"/>
    </location>
</feature>
<gene>
    <name evidence="9" type="ORF">LPC04_16165</name>
</gene>
<dbReference type="RefSeq" id="WP_275683283.1">
    <property type="nucleotide sequence ID" value="NZ_JAJLJH010000004.1"/>
</dbReference>
<comment type="subcellular location">
    <subcellularLocation>
        <location evidence="1">Cell outer membrane</location>
        <topology evidence="1">Multi-pass membrane protein</topology>
    </subcellularLocation>
</comment>
<dbReference type="GO" id="GO:0015483">
    <property type="term" value="F:long-chain fatty acid transporting porin activity"/>
    <property type="evidence" value="ECO:0007669"/>
    <property type="project" value="TreeGrafter"/>
</dbReference>
<evidence type="ECO:0000256" key="3">
    <source>
        <dbReference type="ARBA" id="ARBA00022452"/>
    </source>
</evidence>
<dbReference type="Gene3D" id="2.40.160.60">
    <property type="entry name" value="Outer membrane protein transport protein (OMPP1/FadL/TodX)"/>
    <property type="match status" value="1"/>
</dbReference>
<proteinExistence type="inferred from homology"/>
<evidence type="ECO:0000256" key="1">
    <source>
        <dbReference type="ARBA" id="ARBA00004571"/>
    </source>
</evidence>
<keyword evidence="3" id="KW-1134">Transmembrane beta strand</keyword>
<sequence>MIVPPTTRAARHRPPRPTRPARIALSALAAAGALGALPAHAALTENLAVSPVAMSLGNAVTADPPGLDSIHFNPAGLAKIQSDTRSDTIFGAVLRTTAHFHQPAGFDIGGFTEDPLAGTTSDHNKQAIFIPIAGVPSNRLPLAVAAGLGLSWHNEGSPWTFATATYVPQAVGIDRTKNPDDPARFDGKKVVIQRLVYLSPSVGYKVNDQFQVGFGVPIAHQGFSLDTEMRFPNKLLGIIGKLQDAWCGNNGNPLDTLGFGLCGTDSTGKQSGRLRPFDSVGEMRFDGTSPADVTFNVGALWQPSQYIGFGAVYQSGSKTVITGDYNFHANPMLPEFVRHMYSSLFGPIVASMFGFPTSIPTDQGGNFTLVMPTPAHWQFGVKAIPITGVQFNVDAGWTDWAKWNTLTFQFDRNVNLLDMARLFGQADSTKLVIPRGYQSVWSFGYGAQFDVWDGVKLRLGYEPRKSSVPTNKIDLIAPMPELPVKSIGASYEMKNGMKLETGFSYARGKYNVPANTDCNLNCTDFFNVIYNPYAGLDVSGTLVLRYFGLKITQPF</sequence>
<dbReference type="PANTHER" id="PTHR35093">
    <property type="entry name" value="OUTER MEMBRANE PROTEIN NMB0088-RELATED"/>
    <property type="match status" value="1"/>
</dbReference>
<comment type="similarity">
    <text evidence="2">Belongs to the OmpP1/FadL family.</text>
</comment>
<dbReference type="GO" id="GO:0009279">
    <property type="term" value="C:cell outer membrane"/>
    <property type="evidence" value="ECO:0007669"/>
    <property type="project" value="UniProtKB-SubCell"/>
</dbReference>
<dbReference type="SUPFAM" id="SSF56935">
    <property type="entry name" value="Porins"/>
    <property type="match status" value="1"/>
</dbReference>